<gene>
    <name evidence="1" type="ORF">NLJ89_g10258</name>
</gene>
<keyword evidence="2" id="KW-1185">Reference proteome</keyword>
<evidence type="ECO:0000313" key="1">
    <source>
        <dbReference type="EMBL" id="KAJ3498132.1"/>
    </source>
</evidence>
<dbReference type="SUPFAM" id="SSF52047">
    <property type="entry name" value="RNI-like"/>
    <property type="match status" value="1"/>
</dbReference>
<dbReference type="Gene3D" id="3.80.10.10">
    <property type="entry name" value="Ribonuclease Inhibitor"/>
    <property type="match status" value="1"/>
</dbReference>
<comment type="caution">
    <text evidence="1">The sequence shown here is derived from an EMBL/GenBank/DDBJ whole genome shotgun (WGS) entry which is preliminary data.</text>
</comment>
<dbReference type="AlphaFoldDB" id="A0A9W8JS33"/>
<dbReference type="OrthoDB" id="5354526at2759"/>
<name>A0A9W8JS33_9AGAR</name>
<evidence type="ECO:0008006" key="3">
    <source>
        <dbReference type="Google" id="ProtNLM"/>
    </source>
</evidence>
<reference evidence="1" key="1">
    <citation type="submission" date="2022-07" db="EMBL/GenBank/DDBJ databases">
        <title>Genome Sequence of Agrocybe chaxingu.</title>
        <authorList>
            <person name="Buettner E."/>
        </authorList>
    </citation>
    <scope>NUCLEOTIDE SEQUENCE</scope>
    <source>
        <strain evidence="1">MP-N11</strain>
    </source>
</reference>
<proteinExistence type="predicted"/>
<accession>A0A9W8JS33</accession>
<protein>
    <recommendedName>
        <fullName evidence="3">F-box domain-containing protein</fullName>
    </recommendedName>
</protein>
<dbReference type="InterPro" id="IPR032675">
    <property type="entry name" value="LRR_dom_sf"/>
</dbReference>
<organism evidence="1 2">
    <name type="scientific">Agrocybe chaxingu</name>
    <dbReference type="NCBI Taxonomy" id="84603"/>
    <lineage>
        <taxon>Eukaryota</taxon>
        <taxon>Fungi</taxon>
        <taxon>Dikarya</taxon>
        <taxon>Basidiomycota</taxon>
        <taxon>Agaricomycotina</taxon>
        <taxon>Agaricomycetes</taxon>
        <taxon>Agaricomycetidae</taxon>
        <taxon>Agaricales</taxon>
        <taxon>Agaricineae</taxon>
        <taxon>Strophariaceae</taxon>
        <taxon>Agrocybe</taxon>
    </lineage>
</organism>
<dbReference type="EMBL" id="JANKHO010001816">
    <property type="protein sequence ID" value="KAJ3498132.1"/>
    <property type="molecule type" value="Genomic_DNA"/>
</dbReference>
<dbReference type="Proteomes" id="UP001148786">
    <property type="component" value="Unassembled WGS sequence"/>
</dbReference>
<evidence type="ECO:0000313" key="2">
    <source>
        <dbReference type="Proteomes" id="UP001148786"/>
    </source>
</evidence>
<sequence length="523" mass="58374">MSPTRVSLKGNTNNEIYYTEPLVNAAGVPDDGWIAIFESIDSPAALAALMRTCKRFYTLASNPLLKELKWTEAKSTTKNLDAWNPSDGAYHDLVALPRKVTIGVDFKLVGFTPLFSSPAEHHLHDHIYLQLPRFTSLKELVFENTVLSPHVYAILAQIPTLRTLTISDCSVHPIYTPSSAELLPSSSTHEGSLFENLPITHLSLHRSANLAYADTGKPHPLHLVTAKNLTSLSITWTLAVASLYTERKWVLPKLEILEVVVVFLTRDLSDSLVAFVENCPLCPKIKLTIDDTDLNDQRLEAAAMSLPARHHGKEDGMLTHLAMNDPMDVSRLLDGLVKLPRCVQELEIWVKKWDIEVLFAIRSCFPAIKRLVVRYGGGAFTLDVEFLSTFGPKVLCALQDLHTIKLLHDSACDAKSRQLASSVSIAGISLGRSTGTYSISFGRFNTNSRDMSQVLISTPANNVQPPARGQSDDGGKHLDIKEYLEEWSKYCTSLRVVQLDKASRWKRRFEGDQWSKIKMKEEK</sequence>